<name>A0A176VWZ0_MARPO</name>
<sequence>MRSAVNRRWSWSWKRDRVHTHAPKLETDTQDRRFKGKIAAPLGTWCCASLPFPSLLAQNDQTAGRYNEISGGAAAEAAAQHLDQRSRPSSHRTCEPARDRVGVAVVVVGRSSHRRSSFADADLAKVEAEKGPKPELNHSEGKCHQLRAGKTRLLPDYWSEEILLSGVIM</sequence>
<comment type="caution">
    <text evidence="1">The sequence shown here is derived from an EMBL/GenBank/DDBJ whole genome shotgun (WGS) entry which is preliminary data.</text>
</comment>
<protein>
    <submittedName>
        <fullName evidence="1">Uncharacterized protein</fullName>
    </submittedName>
</protein>
<keyword evidence="2" id="KW-1185">Reference proteome</keyword>
<dbReference type="AlphaFoldDB" id="A0A176VWZ0"/>
<gene>
    <name evidence="1" type="ORF">AXG93_108s1090</name>
</gene>
<accession>A0A176VWZ0</accession>
<reference evidence="1" key="1">
    <citation type="submission" date="2016-03" db="EMBL/GenBank/DDBJ databases">
        <title>Mechanisms controlling the formation of the plant cell surface in tip-growing cells are functionally conserved among land plants.</title>
        <authorList>
            <person name="Honkanen S."/>
            <person name="Jones V.A."/>
            <person name="Morieri G."/>
            <person name="Champion C."/>
            <person name="Hetherington A.J."/>
            <person name="Kelly S."/>
            <person name="Saint-Marcoux D."/>
            <person name="Proust H."/>
            <person name="Prescott H."/>
            <person name="Dolan L."/>
        </authorList>
    </citation>
    <scope>NUCLEOTIDE SEQUENCE [LARGE SCALE GENOMIC DNA]</scope>
    <source>
        <tissue evidence="1">Whole gametophyte</tissue>
    </source>
</reference>
<evidence type="ECO:0000313" key="2">
    <source>
        <dbReference type="Proteomes" id="UP000077202"/>
    </source>
</evidence>
<proteinExistence type="predicted"/>
<dbReference type="EMBL" id="LVLJ01002475">
    <property type="protein sequence ID" value="OAE24792.1"/>
    <property type="molecule type" value="Genomic_DNA"/>
</dbReference>
<evidence type="ECO:0000313" key="1">
    <source>
        <dbReference type="EMBL" id="OAE24792.1"/>
    </source>
</evidence>
<dbReference type="Proteomes" id="UP000077202">
    <property type="component" value="Unassembled WGS sequence"/>
</dbReference>
<organism evidence="1 2">
    <name type="scientific">Marchantia polymorpha subsp. ruderalis</name>
    <dbReference type="NCBI Taxonomy" id="1480154"/>
    <lineage>
        <taxon>Eukaryota</taxon>
        <taxon>Viridiplantae</taxon>
        <taxon>Streptophyta</taxon>
        <taxon>Embryophyta</taxon>
        <taxon>Marchantiophyta</taxon>
        <taxon>Marchantiopsida</taxon>
        <taxon>Marchantiidae</taxon>
        <taxon>Marchantiales</taxon>
        <taxon>Marchantiaceae</taxon>
        <taxon>Marchantia</taxon>
    </lineage>
</organism>